<accession>A0ABW4HZ29</accession>
<evidence type="ECO:0000256" key="1">
    <source>
        <dbReference type="ARBA" id="ARBA00022649"/>
    </source>
</evidence>
<organism evidence="2 3">
    <name type="scientific">Sphingomonas tabacisoli</name>
    <dbReference type="NCBI Taxonomy" id="2249466"/>
    <lineage>
        <taxon>Bacteria</taxon>
        <taxon>Pseudomonadati</taxon>
        <taxon>Pseudomonadota</taxon>
        <taxon>Alphaproteobacteria</taxon>
        <taxon>Sphingomonadales</taxon>
        <taxon>Sphingomonadaceae</taxon>
        <taxon>Sphingomonas</taxon>
    </lineage>
</organism>
<dbReference type="RefSeq" id="WP_380886055.1">
    <property type="nucleotide sequence ID" value="NZ_JBHUDY010000001.1"/>
</dbReference>
<dbReference type="EMBL" id="JBHUDY010000001">
    <property type="protein sequence ID" value="MFD1610411.1"/>
    <property type="molecule type" value="Genomic_DNA"/>
</dbReference>
<evidence type="ECO:0000313" key="2">
    <source>
        <dbReference type="EMBL" id="MFD1610411.1"/>
    </source>
</evidence>
<dbReference type="Pfam" id="PF05016">
    <property type="entry name" value="ParE_toxin"/>
    <property type="match status" value="1"/>
</dbReference>
<dbReference type="InterPro" id="IPR007712">
    <property type="entry name" value="RelE/ParE_toxin"/>
</dbReference>
<dbReference type="InterPro" id="IPR035093">
    <property type="entry name" value="RelE/ParE_toxin_dom_sf"/>
</dbReference>
<protein>
    <submittedName>
        <fullName evidence="2">Type II toxin-antitoxin system RelE/ParE family toxin</fullName>
    </submittedName>
</protein>
<dbReference type="Proteomes" id="UP001597115">
    <property type="component" value="Unassembled WGS sequence"/>
</dbReference>
<sequence length="88" mass="9785">MLNLIWREEARAESRQIFQYIADHDFAAAERLLAAIETCAQRIPRQPYMYRPGRVAGTTSALPMTRALLAESAAADMSVIANTGVLDF</sequence>
<evidence type="ECO:0000313" key="3">
    <source>
        <dbReference type="Proteomes" id="UP001597115"/>
    </source>
</evidence>
<name>A0ABW4HZ29_9SPHN</name>
<comment type="caution">
    <text evidence="2">The sequence shown here is derived from an EMBL/GenBank/DDBJ whole genome shotgun (WGS) entry which is preliminary data.</text>
</comment>
<keyword evidence="3" id="KW-1185">Reference proteome</keyword>
<proteinExistence type="predicted"/>
<dbReference type="Gene3D" id="3.30.2310.20">
    <property type="entry name" value="RelE-like"/>
    <property type="match status" value="1"/>
</dbReference>
<gene>
    <name evidence="2" type="ORF">ACFSCW_01195</name>
</gene>
<keyword evidence="1" id="KW-1277">Toxin-antitoxin system</keyword>
<reference evidence="3" key="1">
    <citation type="journal article" date="2019" name="Int. J. Syst. Evol. Microbiol.">
        <title>The Global Catalogue of Microorganisms (GCM) 10K type strain sequencing project: providing services to taxonomists for standard genome sequencing and annotation.</title>
        <authorList>
            <consortium name="The Broad Institute Genomics Platform"/>
            <consortium name="The Broad Institute Genome Sequencing Center for Infectious Disease"/>
            <person name="Wu L."/>
            <person name="Ma J."/>
        </authorList>
    </citation>
    <scope>NUCLEOTIDE SEQUENCE [LARGE SCALE GENOMIC DNA]</scope>
    <source>
        <strain evidence="3">CGMCC 1.16275</strain>
    </source>
</reference>